<name>A0A517QQA3_9PLAN</name>
<evidence type="ECO:0000256" key="3">
    <source>
        <dbReference type="ARBA" id="ARBA00022833"/>
    </source>
</evidence>
<feature type="domain" description="RanBP2-type" evidence="4">
    <location>
        <begin position="88"/>
        <end position="107"/>
    </location>
</feature>
<reference evidence="5 6" key="1">
    <citation type="submission" date="2019-02" db="EMBL/GenBank/DDBJ databases">
        <title>Deep-cultivation of Planctomycetes and their phenomic and genomic characterization uncovers novel biology.</title>
        <authorList>
            <person name="Wiegand S."/>
            <person name="Jogler M."/>
            <person name="Boedeker C."/>
            <person name="Pinto D."/>
            <person name="Vollmers J."/>
            <person name="Rivas-Marin E."/>
            <person name="Kohn T."/>
            <person name="Peeters S.H."/>
            <person name="Heuer A."/>
            <person name="Rast P."/>
            <person name="Oberbeckmann S."/>
            <person name="Bunk B."/>
            <person name="Jeske O."/>
            <person name="Meyerdierks A."/>
            <person name="Storesund J.E."/>
            <person name="Kallscheuer N."/>
            <person name="Luecker S."/>
            <person name="Lage O.M."/>
            <person name="Pohl T."/>
            <person name="Merkel B.J."/>
            <person name="Hornburger P."/>
            <person name="Mueller R.-W."/>
            <person name="Bruemmer F."/>
            <person name="Labrenz M."/>
            <person name="Spormann A.M."/>
            <person name="Op den Camp H."/>
            <person name="Overmann J."/>
            <person name="Amann R."/>
            <person name="Jetten M.S.M."/>
            <person name="Mascher T."/>
            <person name="Medema M.H."/>
            <person name="Devos D.P."/>
            <person name="Kaster A.-K."/>
            <person name="Ovreas L."/>
            <person name="Rohde M."/>
            <person name="Galperin M.Y."/>
            <person name="Jogler C."/>
        </authorList>
    </citation>
    <scope>NUCLEOTIDE SEQUENCE [LARGE SCALE GENOMIC DNA]</scope>
    <source>
        <strain evidence="5 6">Mal48</strain>
    </source>
</reference>
<dbReference type="EMBL" id="CP036267">
    <property type="protein sequence ID" value="QDT33809.1"/>
    <property type="molecule type" value="Genomic_DNA"/>
</dbReference>
<evidence type="ECO:0000256" key="2">
    <source>
        <dbReference type="ARBA" id="ARBA00022771"/>
    </source>
</evidence>
<dbReference type="AlphaFoldDB" id="A0A517QQA3"/>
<keyword evidence="1" id="KW-0479">Metal-binding</keyword>
<proteinExistence type="predicted"/>
<gene>
    <name evidence="5" type="ORF">Mal48_30640</name>
</gene>
<keyword evidence="6" id="KW-1185">Reference proteome</keyword>
<evidence type="ECO:0000313" key="6">
    <source>
        <dbReference type="Proteomes" id="UP000315724"/>
    </source>
</evidence>
<dbReference type="Proteomes" id="UP000315724">
    <property type="component" value="Chromosome"/>
</dbReference>
<dbReference type="InterPro" id="IPR018551">
    <property type="entry name" value="DUF2007"/>
</dbReference>
<accession>A0A517QQA3</accession>
<dbReference type="GO" id="GO:0008270">
    <property type="term" value="F:zinc ion binding"/>
    <property type="evidence" value="ECO:0007669"/>
    <property type="project" value="UniProtKB-KW"/>
</dbReference>
<evidence type="ECO:0000313" key="5">
    <source>
        <dbReference type="EMBL" id="QDT33809.1"/>
    </source>
</evidence>
<evidence type="ECO:0000259" key="4">
    <source>
        <dbReference type="PROSITE" id="PS01358"/>
    </source>
</evidence>
<dbReference type="Pfam" id="PF09413">
    <property type="entry name" value="DUF2007"/>
    <property type="match status" value="1"/>
</dbReference>
<evidence type="ECO:0000256" key="1">
    <source>
        <dbReference type="ARBA" id="ARBA00022723"/>
    </source>
</evidence>
<dbReference type="PROSITE" id="PS01358">
    <property type="entry name" value="ZF_RANBP2_1"/>
    <property type="match status" value="1"/>
</dbReference>
<sequence length="115" mass="13059">MDMSDDKIVEVYSADDLMDAEHIRRVLAEEGIIAKVVGASLHGIIGDLPAQLATPRLWVHEEDFARGRQIIELVKQEQRERSQTRSPWKCVSCGEENSADFEICWSCQIVDETQD</sequence>
<dbReference type="OrthoDB" id="9814654at2"/>
<dbReference type="InterPro" id="IPR011322">
    <property type="entry name" value="N-reg_PII-like_a/b"/>
</dbReference>
<protein>
    <recommendedName>
        <fullName evidence="4">RanBP2-type domain-containing protein</fullName>
    </recommendedName>
</protein>
<keyword evidence="3" id="KW-0862">Zinc</keyword>
<dbReference type="InterPro" id="IPR001876">
    <property type="entry name" value="Znf_RanBP2"/>
</dbReference>
<dbReference type="Gene3D" id="3.30.70.790">
    <property type="entry name" value="UreE, C-terminal domain"/>
    <property type="match status" value="1"/>
</dbReference>
<keyword evidence="2" id="KW-0863">Zinc-finger</keyword>
<dbReference type="KEGG" id="tpol:Mal48_30640"/>
<organism evidence="5 6">
    <name type="scientific">Thalassoglobus polymorphus</name>
    <dbReference type="NCBI Taxonomy" id="2527994"/>
    <lineage>
        <taxon>Bacteria</taxon>
        <taxon>Pseudomonadati</taxon>
        <taxon>Planctomycetota</taxon>
        <taxon>Planctomycetia</taxon>
        <taxon>Planctomycetales</taxon>
        <taxon>Planctomycetaceae</taxon>
        <taxon>Thalassoglobus</taxon>
    </lineage>
</organism>
<dbReference type="SUPFAM" id="SSF54913">
    <property type="entry name" value="GlnB-like"/>
    <property type="match status" value="1"/>
</dbReference>